<keyword evidence="2" id="KW-0238">DNA-binding</keyword>
<dbReference type="CDD" id="cd00090">
    <property type="entry name" value="HTH_ARSR"/>
    <property type="match status" value="1"/>
</dbReference>
<keyword evidence="7" id="KW-1185">Reference proteome</keyword>
<accession>A0A087CE96</accession>
<comment type="caution">
    <text evidence="6">The sequence shown here is derived from an EMBL/GenBank/DDBJ whole genome shotgun (WGS) entry which is preliminary data.</text>
</comment>
<reference evidence="6 7" key="1">
    <citation type="submission" date="2014-03" db="EMBL/GenBank/DDBJ databases">
        <title>Genomics of Bifidobacteria.</title>
        <authorList>
            <person name="Ventura M."/>
            <person name="Milani C."/>
            <person name="Lugli G.A."/>
        </authorList>
    </citation>
    <scope>NUCLEOTIDE SEQUENCE [LARGE SCALE GENOMIC DNA]</scope>
    <source>
        <strain evidence="6 7">LMG 21775</strain>
    </source>
</reference>
<evidence type="ECO:0000313" key="6">
    <source>
        <dbReference type="EMBL" id="KFI81596.1"/>
    </source>
</evidence>
<dbReference type="SUPFAM" id="SSF46785">
    <property type="entry name" value="Winged helix' DNA-binding domain"/>
    <property type="match status" value="1"/>
</dbReference>
<evidence type="ECO:0000259" key="5">
    <source>
        <dbReference type="PROSITE" id="PS50995"/>
    </source>
</evidence>
<feature type="compositionally biased region" description="Basic and acidic residues" evidence="4">
    <location>
        <begin position="172"/>
        <end position="191"/>
    </location>
</feature>
<sequence>MHAQRAPSYRCISNEHRAVITAGKRGTVVDNRMDVLLATSRLSARISTAFESCTGSSITRFTILYALSTSSPLPQTELRSLLGINASAVTRHLQLLEDRGLITRERVPGDQRNVAVSITQDGLGLIAGCSDKRELFLDTLFKGLEHDQIKTLLAAFSGIESQLDQATTLCEESDHARTDTHSTHSTHHKEI</sequence>
<dbReference type="PROSITE" id="PS50995">
    <property type="entry name" value="HTH_MARR_2"/>
    <property type="match status" value="1"/>
</dbReference>
<evidence type="ECO:0000256" key="1">
    <source>
        <dbReference type="ARBA" id="ARBA00023015"/>
    </source>
</evidence>
<keyword evidence="3" id="KW-0804">Transcription</keyword>
<evidence type="ECO:0000313" key="7">
    <source>
        <dbReference type="Proteomes" id="UP000029050"/>
    </source>
</evidence>
<dbReference type="GO" id="GO:0003677">
    <property type="term" value="F:DNA binding"/>
    <property type="evidence" value="ECO:0007669"/>
    <property type="project" value="UniProtKB-KW"/>
</dbReference>
<dbReference type="STRING" id="218140.BPSY_2008"/>
<organism evidence="6 7">
    <name type="scientific">Bifidobacterium psychraerophilum</name>
    <dbReference type="NCBI Taxonomy" id="218140"/>
    <lineage>
        <taxon>Bacteria</taxon>
        <taxon>Bacillati</taxon>
        <taxon>Actinomycetota</taxon>
        <taxon>Actinomycetes</taxon>
        <taxon>Bifidobacteriales</taxon>
        <taxon>Bifidobacteriaceae</taxon>
        <taxon>Bifidobacterium</taxon>
    </lineage>
</organism>
<dbReference type="Pfam" id="PF01047">
    <property type="entry name" value="MarR"/>
    <property type="match status" value="1"/>
</dbReference>
<name>A0A087CE96_9BIFI</name>
<dbReference type="InterPro" id="IPR036388">
    <property type="entry name" value="WH-like_DNA-bd_sf"/>
</dbReference>
<dbReference type="InterPro" id="IPR011991">
    <property type="entry name" value="ArsR-like_HTH"/>
</dbReference>
<dbReference type="EMBL" id="JGZI01000010">
    <property type="protein sequence ID" value="KFI81596.1"/>
    <property type="molecule type" value="Genomic_DNA"/>
</dbReference>
<dbReference type="SMART" id="SM00347">
    <property type="entry name" value="HTH_MARR"/>
    <property type="match status" value="1"/>
</dbReference>
<dbReference type="AlphaFoldDB" id="A0A087CE96"/>
<dbReference type="Proteomes" id="UP000029050">
    <property type="component" value="Unassembled WGS sequence"/>
</dbReference>
<evidence type="ECO:0000256" key="2">
    <source>
        <dbReference type="ARBA" id="ARBA00023125"/>
    </source>
</evidence>
<dbReference type="PRINTS" id="PR00598">
    <property type="entry name" value="HTHMARR"/>
</dbReference>
<dbReference type="PROSITE" id="PS01117">
    <property type="entry name" value="HTH_MARR_1"/>
    <property type="match status" value="1"/>
</dbReference>
<dbReference type="InterPro" id="IPR036390">
    <property type="entry name" value="WH_DNA-bd_sf"/>
</dbReference>
<protein>
    <submittedName>
        <fullName evidence="6">Transcriptional regulator</fullName>
    </submittedName>
</protein>
<feature type="region of interest" description="Disordered" evidence="4">
    <location>
        <begin position="170"/>
        <end position="191"/>
    </location>
</feature>
<gene>
    <name evidence="6" type="ORF">BPSY_2008</name>
</gene>
<evidence type="ECO:0000256" key="3">
    <source>
        <dbReference type="ARBA" id="ARBA00023163"/>
    </source>
</evidence>
<dbReference type="GO" id="GO:0003700">
    <property type="term" value="F:DNA-binding transcription factor activity"/>
    <property type="evidence" value="ECO:0007669"/>
    <property type="project" value="InterPro"/>
</dbReference>
<dbReference type="InterPro" id="IPR000835">
    <property type="entry name" value="HTH_MarR-typ"/>
</dbReference>
<keyword evidence="1" id="KW-0805">Transcription regulation</keyword>
<dbReference type="PANTHER" id="PTHR33164:SF97">
    <property type="entry name" value="TRANSCRIPTIONAL REGULATOR, MARR FAMILY"/>
    <property type="match status" value="1"/>
</dbReference>
<proteinExistence type="predicted"/>
<dbReference type="GO" id="GO:0006950">
    <property type="term" value="P:response to stress"/>
    <property type="evidence" value="ECO:0007669"/>
    <property type="project" value="TreeGrafter"/>
</dbReference>
<dbReference type="InterPro" id="IPR039422">
    <property type="entry name" value="MarR/SlyA-like"/>
</dbReference>
<dbReference type="eggNOG" id="COG1846">
    <property type="taxonomic scope" value="Bacteria"/>
</dbReference>
<dbReference type="Gene3D" id="1.10.10.10">
    <property type="entry name" value="Winged helix-like DNA-binding domain superfamily/Winged helix DNA-binding domain"/>
    <property type="match status" value="1"/>
</dbReference>
<dbReference type="InterPro" id="IPR023187">
    <property type="entry name" value="Tscrpt_reg_MarR-type_CS"/>
</dbReference>
<evidence type="ECO:0000256" key="4">
    <source>
        <dbReference type="SAM" id="MobiDB-lite"/>
    </source>
</evidence>
<feature type="domain" description="HTH marR-type" evidence="5">
    <location>
        <begin position="32"/>
        <end position="161"/>
    </location>
</feature>
<dbReference type="PANTHER" id="PTHR33164">
    <property type="entry name" value="TRANSCRIPTIONAL REGULATOR, MARR FAMILY"/>
    <property type="match status" value="1"/>
</dbReference>